<evidence type="ECO:0000313" key="2">
    <source>
        <dbReference type="EMBL" id="GIY24427.1"/>
    </source>
</evidence>
<feature type="compositionally biased region" description="Low complexity" evidence="1">
    <location>
        <begin position="110"/>
        <end position="119"/>
    </location>
</feature>
<evidence type="ECO:0000313" key="3">
    <source>
        <dbReference type="Proteomes" id="UP001054945"/>
    </source>
</evidence>
<gene>
    <name evidence="2" type="ORF">CEXT_456121</name>
</gene>
<accession>A0AAV4RSP8</accession>
<name>A0AAV4RSP8_CAEEX</name>
<evidence type="ECO:0000256" key="1">
    <source>
        <dbReference type="SAM" id="MobiDB-lite"/>
    </source>
</evidence>
<dbReference type="Proteomes" id="UP001054945">
    <property type="component" value="Unassembled WGS sequence"/>
</dbReference>
<protein>
    <submittedName>
        <fullName evidence="2">Uncharacterized protein</fullName>
    </submittedName>
</protein>
<organism evidence="2 3">
    <name type="scientific">Caerostris extrusa</name>
    <name type="common">Bark spider</name>
    <name type="synonym">Caerostris bankana</name>
    <dbReference type="NCBI Taxonomy" id="172846"/>
    <lineage>
        <taxon>Eukaryota</taxon>
        <taxon>Metazoa</taxon>
        <taxon>Ecdysozoa</taxon>
        <taxon>Arthropoda</taxon>
        <taxon>Chelicerata</taxon>
        <taxon>Arachnida</taxon>
        <taxon>Araneae</taxon>
        <taxon>Araneomorphae</taxon>
        <taxon>Entelegynae</taxon>
        <taxon>Araneoidea</taxon>
        <taxon>Araneidae</taxon>
        <taxon>Caerostris</taxon>
    </lineage>
</organism>
<dbReference type="EMBL" id="BPLR01008409">
    <property type="protein sequence ID" value="GIY24427.1"/>
    <property type="molecule type" value="Genomic_DNA"/>
</dbReference>
<feature type="region of interest" description="Disordered" evidence="1">
    <location>
        <begin position="45"/>
        <end position="119"/>
    </location>
</feature>
<keyword evidence="3" id="KW-1185">Reference proteome</keyword>
<feature type="region of interest" description="Disordered" evidence="1">
    <location>
        <begin position="1"/>
        <end position="27"/>
    </location>
</feature>
<sequence length="119" mass="13570">MSSFKFSPEDIRSSPKRKKKNQFSSGAGVLQNNFTYLSYKMALPSAKERNSHQNSAKPNERLKPRYTKPGKPQEEKSKKIKIAENSSSEEKIDDCLPSQDDDEDFIATQNNNNKNNNNN</sequence>
<reference evidence="2 3" key="1">
    <citation type="submission" date="2021-06" db="EMBL/GenBank/DDBJ databases">
        <title>Caerostris extrusa draft genome.</title>
        <authorList>
            <person name="Kono N."/>
            <person name="Arakawa K."/>
        </authorList>
    </citation>
    <scope>NUCLEOTIDE SEQUENCE [LARGE SCALE GENOMIC DNA]</scope>
</reference>
<dbReference type="AlphaFoldDB" id="A0AAV4RSP8"/>
<proteinExistence type="predicted"/>
<comment type="caution">
    <text evidence="2">The sequence shown here is derived from an EMBL/GenBank/DDBJ whole genome shotgun (WGS) entry which is preliminary data.</text>
</comment>